<keyword evidence="5" id="KW-1185">Reference proteome</keyword>
<dbReference type="Pfam" id="PF13649">
    <property type="entry name" value="Methyltransf_25"/>
    <property type="match status" value="1"/>
</dbReference>
<dbReference type="Gene3D" id="3.40.50.150">
    <property type="entry name" value="Vaccinia Virus protein VP39"/>
    <property type="match status" value="1"/>
</dbReference>
<keyword evidence="2" id="KW-0808">Transferase</keyword>
<dbReference type="Proteomes" id="UP001500967">
    <property type="component" value="Unassembled WGS sequence"/>
</dbReference>
<dbReference type="PANTHER" id="PTHR43861:SF1">
    <property type="entry name" value="TRANS-ACONITATE 2-METHYLTRANSFERASE"/>
    <property type="match status" value="1"/>
</dbReference>
<accession>A0ABN0UJC8</accession>
<organism evidence="4 5">
    <name type="scientific">Cryptosporangium japonicum</name>
    <dbReference type="NCBI Taxonomy" id="80872"/>
    <lineage>
        <taxon>Bacteria</taxon>
        <taxon>Bacillati</taxon>
        <taxon>Actinomycetota</taxon>
        <taxon>Actinomycetes</taxon>
        <taxon>Cryptosporangiales</taxon>
        <taxon>Cryptosporangiaceae</taxon>
        <taxon>Cryptosporangium</taxon>
    </lineage>
</organism>
<sequence length="219" mass="23769">MLDVLELTVGGGGTIVDLGCGPGSLARRVLERFPDARVVAIDHDPVLLTLAAGTLGERATVLDADLTDPGWASFDGAVSAMVSTTALHWLRPDQLIRLYTQVHDRLAPGGVLLDGDHFRFDARDAALRSIAADHDDATQRAAFAAGAEDWTAWWTAASTHPTLAPHVPDRERRYAQRVSAPETTVEFRLAALRQAGFRSVGTVWQFLDDYVVFARRSPA</sequence>
<gene>
    <name evidence="4" type="ORF">GCM10009539_42060</name>
</gene>
<evidence type="ECO:0000256" key="1">
    <source>
        <dbReference type="ARBA" id="ARBA00022603"/>
    </source>
</evidence>
<dbReference type="PANTHER" id="PTHR43861">
    <property type="entry name" value="TRANS-ACONITATE 2-METHYLTRANSFERASE-RELATED"/>
    <property type="match status" value="1"/>
</dbReference>
<keyword evidence="1 4" id="KW-0489">Methyltransferase</keyword>
<dbReference type="GO" id="GO:0008168">
    <property type="term" value="F:methyltransferase activity"/>
    <property type="evidence" value="ECO:0007669"/>
    <property type="project" value="UniProtKB-KW"/>
</dbReference>
<dbReference type="CDD" id="cd02440">
    <property type="entry name" value="AdoMet_MTases"/>
    <property type="match status" value="1"/>
</dbReference>
<comment type="caution">
    <text evidence="4">The sequence shown here is derived from an EMBL/GenBank/DDBJ whole genome shotgun (WGS) entry which is preliminary data.</text>
</comment>
<reference evidence="4 5" key="1">
    <citation type="journal article" date="2019" name="Int. J. Syst. Evol. Microbiol.">
        <title>The Global Catalogue of Microorganisms (GCM) 10K type strain sequencing project: providing services to taxonomists for standard genome sequencing and annotation.</title>
        <authorList>
            <consortium name="The Broad Institute Genomics Platform"/>
            <consortium name="The Broad Institute Genome Sequencing Center for Infectious Disease"/>
            <person name="Wu L."/>
            <person name="Ma J."/>
        </authorList>
    </citation>
    <scope>NUCLEOTIDE SEQUENCE [LARGE SCALE GENOMIC DNA]</scope>
    <source>
        <strain evidence="4 5">JCM 10425</strain>
    </source>
</reference>
<name>A0ABN0UJC8_9ACTN</name>
<dbReference type="InterPro" id="IPR029063">
    <property type="entry name" value="SAM-dependent_MTases_sf"/>
</dbReference>
<evidence type="ECO:0000313" key="4">
    <source>
        <dbReference type="EMBL" id="GAA0252494.1"/>
    </source>
</evidence>
<dbReference type="InterPro" id="IPR041698">
    <property type="entry name" value="Methyltransf_25"/>
</dbReference>
<dbReference type="GO" id="GO:0032259">
    <property type="term" value="P:methylation"/>
    <property type="evidence" value="ECO:0007669"/>
    <property type="project" value="UniProtKB-KW"/>
</dbReference>
<evidence type="ECO:0000256" key="2">
    <source>
        <dbReference type="ARBA" id="ARBA00022679"/>
    </source>
</evidence>
<evidence type="ECO:0000313" key="5">
    <source>
        <dbReference type="Proteomes" id="UP001500967"/>
    </source>
</evidence>
<protein>
    <submittedName>
        <fullName evidence="4">Class I SAM-dependent methyltransferase</fullName>
    </submittedName>
</protein>
<proteinExistence type="predicted"/>
<feature type="domain" description="Methyltransferase" evidence="3">
    <location>
        <begin position="15"/>
        <end position="110"/>
    </location>
</feature>
<dbReference type="EMBL" id="BAAAGX010000016">
    <property type="protein sequence ID" value="GAA0252494.1"/>
    <property type="molecule type" value="Genomic_DNA"/>
</dbReference>
<dbReference type="SUPFAM" id="SSF53335">
    <property type="entry name" value="S-adenosyl-L-methionine-dependent methyltransferases"/>
    <property type="match status" value="1"/>
</dbReference>
<evidence type="ECO:0000259" key="3">
    <source>
        <dbReference type="Pfam" id="PF13649"/>
    </source>
</evidence>